<organism evidence="1 2">
    <name type="scientific">Flavobacterium johnsoniae</name>
    <name type="common">Cytophaga johnsonae</name>
    <dbReference type="NCBI Taxonomy" id="986"/>
    <lineage>
        <taxon>Bacteria</taxon>
        <taxon>Pseudomonadati</taxon>
        <taxon>Bacteroidota</taxon>
        <taxon>Flavobacteriia</taxon>
        <taxon>Flavobacteriales</taxon>
        <taxon>Flavobacteriaceae</taxon>
        <taxon>Flavobacterium</taxon>
    </lineage>
</organism>
<protein>
    <recommendedName>
        <fullName evidence="3">DUF1837 domain-containing protein</fullName>
    </recommendedName>
</protein>
<dbReference type="EMBL" id="MLFK01000007">
    <property type="protein sequence ID" value="OIV41712.1"/>
    <property type="molecule type" value="Genomic_DNA"/>
</dbReference>
<sequence length="227" mass="25676">MSGYSIVDHQMIDKHIIFIRINPTDIALTLKEVFDSLSDLAWISAFDGHYLQTGYKTRAELSIAYIAANIIGPNDDAVTSESGEYVVSELARKTVVDYLKYLNIPLGDLIKEKEAVNHGFDFFSRNLNEVILFGEAKYNKRDNAYGTSFEQIIRFENEKRDHSDLIDIDRFCCENSKNNFSKGVKGFIAAFASKKTSTPKLIAGIKKNRHFIEASKFNEVICIAVNI</sequence>
<comment type="caution">
    <text evidence="1">The sequence shown here is derived from an EMBL/GenBank/DDBJ whole genome shotgun (WGS) entry which is preliminary data.</text>
</comment>
<evidence type="ECO:0000313" key="1">
    <source>
        <dbReference type="EMBL" id="OIV41712.1"/>
    </source>
</evidence>
<accession>A0A1J7CJH2</accession>
<name>A0A1J7CJH2_FLAJO</name>
<evidence type="ECO:0000313" key="2">
    <source>
        <dbReference type="Proteomes" id="UP000182826"/>
    </source>
</evidence>
<dbReference type="AlphaFoldDB" id="A0A1J7CJH2"/>
<gene>
    <name evidence="1" type="ORF">BKM63_14445</name>
</gene>
<dbReference type="OrthoDB" id="7000645at2"/>
<reference evidence="1 2" key="1">
    <citation type="submission" date="2016-10" db="EMBL/GenBank/DDBJ databases">
        <title>Draft Genome Sequence of Rhizobacteria Flavobacterium johnsoniae CI04.</title>
        <authorList>
            <person name="Bravo J.I."/>
            <person name="Lozano G.L."/>
            <person name="Handelsman J."/>
        </authorList>
    </citation>
    <scope>NUCLEOTIDE SEQUENCE [LARGE SCALE GENOMIC DNA]</scope>
    <source>
        <strain evidence="1 2">CI04</strain>
    </source>
</reference>
<keyword evidence="2" id="KW-1185">Reference proteome</keyword>
<evidence type="ECO:0008006" key="3">
    <source>
        <dbReference type="Google" id="ProtNLM"/>
    </source>
</evidence>
<dbReference type="RefSeq" id="WP_071637264.1">
    <property type="nucleotide sequence ID" value="NZ_MLFK01000007.1"/>
</dbReference>
<dbReference type="Proteomes" id="UP000182826">
    <property type="component" value="Unassembled WGS sequence"/>
</dbReference>
<proteinExistence type="predicted"/>